<feature type="domain" description="RNA polymerase sigma-70 region 2" evidence="7">
    <location>
        <begin position="7"/>
        <end position="73"/>
    </location>
</feature>
<dbReference type="SUPFAM" id="SSF88659">
    <property type="entry name" value="Sigma3 and sigma4 domains of RNA polymerase sigma factors"/>
    <property type="match status" value="1"/>
</dbReference>
<evidence type="ECO:0000256" key="1">
    <source>
        <dbReference type="ARBA" id="ARBA00010641"/>
    </source>
</evidence>
<dbReference type="GO" id="GO:0016987">
    <property type="term" value="F:sigma factor activity"/>
    <property type="evidence" value="ECO:0007669"/>
    <property type="project" value="UniProtKB-KW"/>
</dbReference>
<dbReference type="Pfam" id="PF04542">
    <property type="entry name" value="Sigma70_r2"/>
    <property type="match status" value="1"/>
</dbReference>
<dbReference type="SUPFAM" id="SSF54427">
    <property type="entry name" value="NTF2-like"/>
    <property type="match status" value="1"/>
</dbReference>
<comment type="subunit">
    <text evidence="2">Interacts transiently with the RNA polymerase catalytic core formed by RpoA, RpoB, RpoC and RpoZ (2 alpha, 1 beta, 1 beta' and 1 omega subunit) to form the RNA polymerase holoenzyme that can initiate transcription.</text>
</comment>
<accession>A0A7X0G3S7</accession>
<evidence type="ECO:0000259" key="9">
    <source>
        <dbReference type="Pfam" id="PF12680"/>
    </source>
</evidence>
<reference evidence="10 11" key="1">
    <citation type="submission" date="2020-08" db="EMBL/GenBank/DDBJ databases">
        <title>Sequencing the genomes of 1000 actinobacteria strains.</title>
        <authorList>
            <person name="Klenk H.-P."/>
        </authorList>
    </citation>
    <scope>NUCLEOTIDE SEQUENCE [LARGE SCALE GENOMIC DNA]</scope>
    <source>
        <strain evidence="10 11">DSM 43675</strain>
    </source>
</reference>
<evidence type="ECO:0000259" key="7">
    <source>
        <dbReference type="Pfam" id="PF04542"/>
    </source>
</evidence>
<dbReference type="PROSITE" id="PS01063">
    <property type="entry name" value="SIGMA70_ECF"/>
    <property type="match status" value="1"/>
</dbReference>
<name>A0A7X0G3S7_9ACTN</name>
<dbReference type="AlphaFoldDB" id="A0A7X0G3S7"/>
<evidence type="ECO:0000256" key="3">
    <source>
        <dbReference type="ARBA" id="ARBA00023015"/>
    </source>
</evidence>
<evidence type="ECO:0000313" key="10">
    <source>
        <dbReference type="EMBL" id="MBB6398817.1"/>
    </source>
</evidence>
<dbReference type="InterPro" id="IPR007627">
    <property type="entry name" value="RNA_pol_sigma70_r2"/>
</dbReference>
<dbReference type="PANTHER" id="PTHR30173:SF36">
    <property type="entry name" value="ECF RNA POLYMERASE SIGMA FACTOR SIGJ"/>
    <property type="match status" value="1"/>
</dbReference>
<dbReference type="GO" id="GO:0006950">
    <property type="term" value="P:response to stress"/>
    <property type="evidence" value="ECO:0007669"/>
    <property type="project" value="UniProtKB-ARBA"/>
</dbReference>
<dbReference type="GO" id="GO:0006352">
    <property type="term" value="P:DNA-templated transcription initiation"/>
    <property type="evidence" value="ECO:0007669"/>
    <property type="project" value="InterPro"/>
</dbReference>
<dbReference type="InterPro" id="IPR014284">
    <property type="entry name" value="RNA_pol_sigma-70_dom"/>
</dbReference>
<dbReference type="Pfam" id="PF08281">
    <property type="entry name" value="Sigma70_r4_2"/>
    <property type="match status" value="1"/>
</dbReference>
<dbReference type="PANTHER" id="PTHR30173">
    <property type="entry name" value="SIGMA 19 FACTOR"/>
    <property type="match status" value="1"/>
</dbReference>
<feature type="domain" description="RNA polymerase sigma factor 70 region 4 type 2" evidence="8">
    <location>
        <begin position="122"/>
        <end position="172"/>
    </location>
</feature>
<protein>
    <recommendedName>
        <fullName evidence="6">RNA polymerase sigma factor</fullName>
    </recommendedName>
</protein>
<dbReference type="Pfam" id="PF12680">
    <property type="entry name" value="SnoaL_2"/>
    <property type="match status" value="1"/>
</dbReference>
<dbReference type="EMBL" id="JACHMQ010000001">
    <property type="protein sequence ID" value="MBB6398817.1"/>
    <property type="molecule type" value="Genomic_DNA"/>
</dbReference>
<dbReference type="RefSeq" id="WP_185030115.1">
    <property type="nucleotide sequence ID" value="NZ_JACHMQ010000001.1"/>
</dbReference>
<dbReference type="InterPro" id="IPR013324">
    <property type="entry name" value="RNA_pol_sigma_r3/r4-like"/>
</dbReference>
<sequence length="311" mass="34381">MDEDLGAYRRELLVHCYRMVGSVHEAEDLVQETMLRAWRSRDRYEPRLASVRTWLYKIATNVCLTALRGRARRPLPSGLGGPSEDPDAPLTPAFEVPWLQPFPDALLDDPASRVVRRGSLRLALVAAMQALPPRQRAVLILRDVLEFGAAEAAELLGTSPAAVNSALQRARAGVSGVAAEEEITEPDDAEVAAVLDRYVRSFEAADVDGLVALLTDDAVMEMPPVPLWYRGRRDYGRFMARVFAMAGTDWRMARTSANGQPALVAYRRSEGAYRLHTLQVFTVTPRGVARNVVFQDARVFAAFDLPETFGG</sequence>
<dbReference type="Gene3D" id="3.10.450.50">
    <property type="match status" value="1"/>
</dbReference>
<keyword evidence="11" id="KW-1185">Reference proteome</keyword>
<dbReference type="NCBIfam" id="NF006089">
    <property type="entry name" value="PRK08241.1"/>
    <property type="match status" value="1"/>
</dbReference>
<proteinExistence type="inferred from homology"/>
<evidence type="ECO:0000256" key="6">
    <source>
        <dbReference type="RuleBase" id="RU000716"/>
    </source>
</evidence>
<evidence type="ECO:0000313" key="11">
    <source>
        <dbReference type="Proteomes" id="UP000546324"/>
    </source>
</evidence>
<dbReference type="InterPro" id="IPR013249">
    <property type="entry name" value="RNA_pol_sigma70_r4_t2"/>
</dbReference>
<dbReference type="GO" id="GO:0003677">
    <property type="term" value="F:DNA binding"/>
    <property type="evidence" value="ECO:0007669"/>
    <property type="project" value="UniProtKB-KW"/>
</dbReference>
<dbReference type="InterPro" id="IPR052704">
    <property type="entry name" value="ECF_Sigma-70_Domain"/>
</dbReference>
<gene>
    <name evidence="10" type="ORF">BKA00_005731</name>
</gene>
<evidence type="ECO:0000259" key="8">
    <source>
        <dbReference type="Pfam" id="PF08281"/>
    </source>
</evidence>
<comment type="similarity">
    <text evidence="1 6">Belongs to the sigma-70 factor family. ECF subfamily.</text>
</comment>
<dbReference type="SUPFAM" id="SSF88946">
    <property type="entry name" value="Sigma2 domain of RNA polymerase sigma factors"/>
    <property type="match status" value="1"/>
</dbReference>
<keyword evidence="5 6" id="KW-0804">Transcription</keyword>
<evidence type="ECO:0000256" key="5">
    <source>
        <dbReference type="ARBA" id="ARBA00023163"/>
    </source>
</evidence>
<comment type="caution">
    <text evidence="10">The sequence shown here is derived from an EMBL/GenBank/DDBJ whole genome shotgun (WGS) entry which is preliminary data.</text>
</comment>
<feature type="domain" description="SnoaL-like" evidence="9">
    <location>
        <begin position="196"/>
        <end position="283"/>
    </location>
</feature>
<dbReference type="NCBIfam" id="TIGR02937">
    <property type="entry name" value="sigma70-ECF"/>
    <property type="match status" value="1"/>
</dbReference>
<evidence type="ECO:0000256" key="4">
    <source>
        <dbReference type="ARBA" id="ARBA00023082"/>
    </source>
</evidence>
<dbReference type="InterPro" id="IPR014305">
    <property type="entry name" value="RNA_pol_sigma-G_actinobac"/>
</dbReference>
<dbReference type="InterPro" id="IPR000838">
    <property type="entry name" value="RNA_pol_sigma70_ECF_CS"/>
</dbReference>
<dbReference type="InterPro" id="IPR037401">
    <property type="entry name" value="SnoaL-like"/>
</dbReference>
<organism evidence="10 11">
    <name type="scientific">Actinomadura coerulea</name>
    <dbReference type="NCBI Taxonomy" id="46159"/>
    <lineage>
        <taxon>Bacteria</taxon>
        <taxon>Bacillati</taxon>
        <taxon>Actinomycetota</taxon>
        <taxon>Actinomycetes</taxon>
        <taxon>Streptosporangiales</taxon>
        <taxon>Thermomonosporaceae</taxon>
        <taxon>Actinomadura</taxon>
    </lineage>
</organism>
<dbReference type="InterPro" id="IPR036388">
    <property type="entry name" value="WH-like_DNA-bd_sf"/>
</dbReference>
<keyword evidence="3 6" id="KW-0805">Transcription regulation</keyword>
<dbReference type="InterPro" id="IPR013325">
    <property type="entry name" value="RNA_pol_sigma_r2"/>
</dbReference>
<evidence type="ECO:0000256" key="2">
    <source>
        <dbReference type="ARBA" id="ARBA00011344"/>
    </source>
</evidence>
<dbReference type="Gene3D" id="1.10.1740.10">
    <property type="match status" value="1"/>
</dbReference>
<dbReference type="NCBIfam" id="TIGR02960">
    <property type="entry name" value="SigX5"/>
    <property type="match status" value="1"/>
</dbReference>
<dbReference type="Proteomes" id="UP000546324">
    <property type="component" value="Unassembled WGS sequence"/>
</dbReference>
<keyword evidence="4 6" id="KW-0731">Sigma factor</keyword>
<dbReference type="Gene3D" id="1.10.10.10">
    <property type="entry name" value="Winged helix-like DNA-binding domain superfamily/Winged helix DNA-binding domain"/>
    <property type="match status" value="1"/>
</dbReference>
<dbReference type="InterPro" id="IPR032710">
    <property type="entry name" value="NTF2-like_dom_sf"/>
</dbReference>
<dbReference type="CDD" id="cd06171">
    <property type="entry name" value="Sigma70_r4"/>
    <property type="match status" value="1"/>
</dbReference>
<keyword evidence="6" id="KW-0238">DNA-binding</keyword>